<dbReference type="EMBL" id="RQPJ01000021">
    <property type="protein sequence ID" value="RTE51844.1"/>
    <property type="molecule type" value="Genomic_DNA"/>
</dbReference>
<reference evidence="1 2" key="1">
    <citation type="submission" date="2018-11" db="EMBL/GenBank/DDBJ databases">
        <title>Arenibacter aquaticus sp.nov., a marine bacterium isolated from surface seawater in the South China Sea.</title>
        <authorList>
            <person name="Guo J."/>
            <person name="Sun J."/>
        </authorList>
    </citation>
    <scope>NUCLEOTIDE SEQUENCE [LARGE SCALE GENOMIC DNA]</scope>
    <source>
        <strain evidence="1 2">GUO666</strain>
    </source>
</reference>
<organism evidence="1 2">
    <name type="scientific">Arenibacter aquaticus</name>
    <dbReference type="NCBI Taxonomy" id="2489054"/>
    <lineage>
        <taxon>Bacteria</taxon>
        <taxon>Pseudomonadati</taxon>
        <taxon>Bacteroidota</taxon>
        <taxon>Flavobacteriia</taxon>
        <taxon>Flavobacteriales</taxon>
        <taxon>Flavobacteriaceae</taxon>
        <taxon>Arenibacter</taxon>
    </lineage>
</organism>
<protein>
    <submittedName>
        <fullName evidence="1">Uncharacterized protein</fullName>
    </submittedName>
</protein>
<name>A0A3S0BUG0_9FLAO</name>
<keyword evidence="2" id="KW-1185">Reference proteome</keyword>
<evidence type="ECO:0000313" key="2">
    <source>
        <dbReference type="Proteomes" id="UP000267585"/>
    </source>
</evidence>
<evidence type="ECO:0000313" key="1">
    <source>
        <dbReference type="EMBL" id="RTE51844.1"/>
    </source>
</evidence>
<accession>A0A3S0BUG0</accession>
<gene>
    <name evidence="1" type="ORF">EHW67_16690</name>
</gene>
<comment type="caution">
    <text evidence="1">The sequence shown here is derived from an EMBL/GenBank/DDBJ whole genome shotgun (WGS) entry which is preliminary data.</text>
</comment>
<sequence length="85" mass="9985">MHLIIVPKDLVNHSKEYEALCKSVCFLVKKASVRQGVIHWQQYFIGREQWLNAAVIAPIGYRSTLDRTQDRKKIRKTKEELFVIT</sequence>
<proteinExistence type="predicted"/>
<dbReference type="AlphaFoldDB" id="A0A3S0BUG0"/>
<dbReference type="Proteomes" id="UP000267585">
    <property type="component" value="Unassembled WGS sequence"/>
</dbReference>